<dbReference type="InterPro" id="IPR007341">
    <property type="entry name" value="Transgly_assoc"/>
</dbReference>
<keyword evidence="4 7" id="KW-0812">Transmembrane</keyword>
<keyword evidence="9" id="KW-1185">Reference proteome</keyword>
<comment type="similarity">
    <text evidence="2">Belongs to the UPF0410 family.</text>
</comment>
<dbReference type="GO" id="GO:0005886">
    <property type="term" value="C:plasma membrane"/>
    <property type="evidence" value="ECO:0007669"/>
    <property type="project" value="UniProtKB-SubCell"/>
</dbReference>
<keyword evidence="6 7" id="KW-0472">Membrane</keyword>
<reference evidence="8 9" key="1">
    <citation type="submission" date="2018-03" db="EMBL/GenBank/DDBJ databases">
        <title>Genomic Encyclopedia of Type Strains, Phase III (KMG-III): the genomes of soil and plant-associated and newly described type strains.</title>
        <authorList>
            <person name="Whitman W."/>
        </authorList>
    </citation>
    <scope>NUCLEOTIDE SEQUENCE [LARGE SCALE GENOMIC DNA]</scope>
    <source>
        <strain evidence="8 9">CGMCC 4.7125</strain>
    </source>
</reference>
<feature type="transmembrane region" description="Helical" evidence="7">
    <location>
        <begin position="63"/>
        <end position="82"/>
    </location>
</feature>
<keyword evidence="3" id="KW-1003">Cell membrane</keyword>
<sequence>MGILGWVILGLLAGGIAKLLMPGRDPGGCFLTILLGIGGALLGGWLGRTLFSVDIGRFFEARTWGLAILGSMVILALYRIVIGSPGRRRE</sequence>
<proteinExistence type="inferred from homology"/>
<dbReference type="OrthoDB" id="9811343at2"/>
<comment type="subcellular location">
    <subcellularLocation>
        <location evidence="1">Cell membrane</location>
        <topology evidence="1">Multi-pass membrane protein</topology>
    </subcellularLocation>
</comment>
<dbReference type="AlphaFoldDB" id="A0A2T0LL02"/>
<gene>
    <name evidence="8" type="ORF">B0I33_11484</name>
</gene>
<evidence type="ECO:0000313" key="8">
    <source>
        <dbReference type="EMBL" id="PRX43623.1"/>
    </source>
</evidence>
<evidence type="ECO:0000256" key="5">
    <source>
        <dbReference type="ARBA" id="ARBA00022989"/>
    </source>
</evidence>
<dbReference type="Pfam" id="PF04226">
    <property type="entry name" value="Transgly_assoc"/>
    <property type="match status" value="1"/>
</dbReference>
<evidence type="ECO:0000256" key="3">
    <source>
        <dbReference type="ARBA" id="ARBA00022475"/>
    </source>
</evidence>
<feature type="transmembrane region" description="Helical" evidence="7">
    <location>
        <begin position="33"/>
        <end position="51"/>
    </location>
</feature>
<evidence type="ECO:0000313" key="9">
    <source>
        <dbReference type="Proteomes" id="UP000238362"/>
    </source>
</evidence>
<evidence type="ECO:0000256" key="1">
    <source>
        <dbReference type="ARBA" id="ARBA00004651"/>
    </source>
</evidence>
<protein>
    <submittedName>
        <fullName evidence="8">Putative membrane protein YeaQ/YmgE (Transglycosylase-associated protein family)</fullName>
    </submittedName>
</protein>
<dbReference type="Proteomes" id="UP000238362">
    <property type="component" value="Unassembled WGS sequence"/>
</dbReference>
<dbReference type="RefSeq" id="WP_106182193.1">
    <property type="nucleotide sequence ID" value="NZ_PVNH01000014.1"/>
</dbReference>
<keyword evidence="5 7" id="KW-1133">Transmembrane helix</keyword>
<dbReference type="PANTHER" id="PTHR33884">
    <property type="entry name" value="UPF0410 PROTEIN YMGE"/>
    <property type="match status" value="1"/>
</dbReference>
<name>A0A2T0LL02_9PSEU</name>
<evidence type="ECO:0000256" key="6">
    <source>
        <dbReference type="ARBA" id="ARBA00023136"/>
    </source>
</evidence>
<evidence type="ECO:0000256" key="4">
    <source>
        <dbReference type="ARBA" id="ARBA00022692"/>
    </source>
</evidence>
<dbReference type="EMBL" id="PVNH01000014">
    <property type="protein sequence ID" value="PRX43623.1"/>
    <property type="molecule type" value="Genomic_DNA"/>
</dbReference>
<dbReference type="PANTHER" id="PTHR33884:SF3">
    <property type="entry name" value="UPF0410 PROTEIN YMGE"/>
    <property type="match status" value="1"/>
</dbReference>
<evidence type="ECO:0000256" key="7">
    <source>
        <dbReference type="SAM" id="Phobius"/>
    </source>
</evidence>
<comment type="caution">
    <text evidence="8">The sequence shown here is derived from an EMBL/GenBank/DDBJ whole genome shotgun (WGS) entry which is preliminary data.</text>
</comment>
<organism evidence="8 9">
    <name type="scientific">Prauserella shujinwangii</name>
    <dbReference type="NCBI Taxonomy" id="1453103"/>
    <lineage>
        <taxon>Bacteria</taxon>
        <taxon>Bacillati</taxon>
        <taxon>Actinomycetota</taxon>
        <taxon>Actinomycetes</taxon>
        <taxon>Pseudonocardiales</taxon>
        <taxon>Pseudonocardiaceae</taxon>
        <taxon>Prauserella</taxon>
    </lineage>
</organism>
<evidence type="ECO:0000256" key="2">
    <source>
        <dbReference type="ARBA" id="ARBA00011006"/>
    </source>
</evidence>
<accession>A0A2T0LL02</accession>